<organism evidence="9 10">
    <name type="scientific">Carpediemonas membranifera</name>
    <dbReference type="NCBI Taxonomy" id="201153"/>
    <lineage>
        <taxon>Eukaryota</taxon>
        <taxon>Metamonada</taxon>
        <taxon>Carpediemonas-like organisms</taxon>
        <taxon>Carpediemonas</taxon>
    </lineage>
</organism>
<dbReference type="GO" id="GO:0004550">
    <property type="term" value="F:nucleoside diphosphate kinase activity"/>
    <property type="evidence" value="ECO:0007669"/>
    <property type="project" value="UniProtKB-EC"/>
</dbReference>
<feature type="binding site" evidence="6">
    <location>
        <position position="106"/>
    </location>
    <ligand>
        <name>ATP</name>
        <dbReference type="ChEBI" id="CHEBI:30616"/>
    </ligand>
</feature>
<dbReference type="PRINTS" id="PR01243">
    <property type="entry name" value="NUCDPKINASE"/>
</dbReference>
<dbReference type="CDD" id="cd04413">
    <property type="entry name" value="NDPk_I"/>
    <property type="match status" value="1"/>
</dbReference>
<accession>A0A8J6E8Z9</accession>
<dbReference type="FunFam" id="3.30.70.141:FF:000002">
    <property type="entry name" value="Nucleoside diphosphate kinase"/>
    <property type="match status" value="1"/>
</dbReference>
<evidence type="ECO:0000256" key="1">
    <source>
        <dbReference type="ARBA" id="ARBA00001946"/>
    </source>
</evidence>
<dbReference type="GO" id="GO:0006183">
    <property type="term" value="P:GTP biosynthetic process"/>
    <property type="evidence" value="ECO:0007669"/>
    <property type="project" value="InterPro"/>
</dbReference>
<feature type="binding site" evidence="6">
    <location>
        <position position="24"/>
    </location>
    <ligand>
        <name>ATP</name>
        <dbReference type="ChEBI" id="CHEBI:30616"/>
    </ligand>
</feature>
<name>A0A8J6E8Z9_9EUKA</name>
<dbReference type="HAMAP" id="MF_00451">
    <property type="entry name" value="NDP_kinase"/>
    <property type="match status" value="1"/>
</dbReference>
<evidence type="ECO:0000313" key="9">
    <source>
        <dbReference type="EMBL" id="KAG9392620.1"/>
    </source>
</evidence>
<keyword evidence="10" id="KW-1185">Reference proteome</keyword>
<evidence type="ECO:0000256" key="6">
    <source>
        <dbReference type="PROSITE-ProRule" id="PRU00706"/>
    </source>
</evidence>
<comment type="caution">
    <text evidence="9">The sequence shown here is derived from an EMBL/GenBank/DDBJ whole genome shotgun (WGS) entry which is preliminary data.</text>
</comment>
<feature type="binding site" evidence="6">
    <location>
        <position position="125"/>
    </location>
    <ligand>
        <name>ATP</name>
        <dbReference type="ChEBI" id="CHEBI:30616"/>
    </ligand>
</feature>
<sequence>MRCVIARTSQLHASLTQTTFIAVKPDGVNRRLVGKIIQRFEEKGFQLVAMKMIQPPRELVEEHYAEHKGKGFYNGLVDYLCGGPVVAMQWKGKGVIARSRAMMGATKDAAPGTIRGDFSIEVGRNLVHGSDCAEAAEREIKLWFGEDKINYEDACEKWIYE</sequence>
<dbReference type="SMART" id="SM00562">
    <property type="entry name" value="NDK"/>
    <property type="match status" value="1"/>
</dbReference>
<dbReference type="PROSITE" id="PS51374">
    <property type="entry name" value="NDPK_LIKE"/>
    <property type="match status" value="1"/>
</dbReference>
<evidence type="ECO:0000256" key="5">
    <source>
        <dbReference type="ARBA" id="ARBA00022777"/>
    </source>
</evidence>
<dbReference type="InterPro" id="IPR036850">
    <property type="entry name" value="NDK-like_dom_sf"/>
</dbReference>
<evidence type="ECO:0000259" key="8">
    <source>
        <dbReference type="SMART" id="SM00562"/>
    </source>
</evidence>
<evidence type="ECO:0000256" key="3">
    <source>
        <dbReference type="ARBA" id="ARBA00012966"/>
    </source>
</evidence>
<feature type="binding site" evidence="6">
    <location>
        <position position="100"/>
    </location>
    <ligand>
        <name>ATP</name>
        <dbReference type="ChEBI" id="CHEBI:30616"/>
    </ligand>
</feature>
<evidence type="ECO:0000313" key="10">
    <source>
        <dbReference type="Proteomes" id="UP000717585"/>
    </source>
</evidence>
<dbReference type="SUPFAM" id="SSF54919">
    <property type="entry name" value="Nucleoside diphosphate kinase, NDK"/>
    <property type="match status" value="1"/>
</dbReference>
<feature type="domain" description="Nucleoside diphosphate kinase-like" evidence="8">
    <location>
        <begin position="16"/>
        <end position="151"/>
    </location>
</feature>
<proteinExistence type="inferred from homology"/>
<evidence type="ECO:0000256" key="2">
    <source>
        <dbReference type="ARBA" id="ARBA00008142"/>
    </source>
</evidence>
<dbReference type="PANTHER" id="PTHR11349">
    <property type="entry name" value="NUCLEOSIDE DIPHOSPHATE KINASE"/>
    <property type="match status" value="1"/>
</dbReference>
<feature type="binding site" evidence="6">
    <location>
        <position position="72"/>
    </location>
    <ligand>
        <name>ATP</name>
        <dbReference type="ChEBI" id="CHEBI:30616"/>
    </ligand>
</feature>
<gene>
    <name evidence="9" type="ORF">J8273_6088</name>
</gene>
<dbReference type="InterPro" id="IPR001564">
    <property type="entry name" value="Nucleoside_diP_kinase"/>
</dbReference>
<evidence type="ECO:0000256" key="4">
    <source>
        <dbReference type="ARBA" id="ARBA00022679"/>
    </source>
</evidence>
<comment type="similarity">
    <text evidence="2 6 7">Belongs to the NDK family.</text>
</comment>
<keyword evidence="4" id="KW-0808">Transferase</keyword>
<dbReference type="OrthoDB" id="2162449at2759"/>
<dbReference type="GO" id="GO:0006241">
    <property type="term" value="P:CTP biosynthetic process"/>
    <property type="evidence" value="ECO:0007669"/>
    <property type="project" value="InterPro"/>
</dbReference>
<feature type="active site" description="Pros-phosphohistidine intermediate" evidence="6">
    <location>
        <position position="128"/>
    </location>
</feature>
<dbReference type="GO" id="GO:0006228">
    <property type="term" value="P:UTP biosynthetic process"/>
    <property type="evidence" value="ECO:0007669"/>
    <property type="project" value="InterPro"/>
</dbReference>
<dbReference type="NCBIfam" id="NF001908">
    <property type="entry name" value="PRK00668.1"/>
    <property type="match status" value="1"/>
</dbReference>
<dbReference type="Gene3D" id="3.30.70.141">
    <property type="entry name" value="Nucleoside diphosphate kinase-like domain"/>
    <property type="match status" value="1"/>
</dbReference>
<keyword evidence="5 9" id="KW-0418">Kinase</keyword>
<dbReference type="EMBL" id="JAHDYR010000036">
    <property type="protein sequence ID" value="KAG9392620.1"/>
    <property type="molecule type" value="Genomic_DNA"/>
</dbReference>
<dbReference type="AlphaFoldDB" id="A0A8J6E8Z9"/>
<dbReference type="Pfam" id="PF00334">
    <property type="entry name" value="NDK"/>
    <property type="match status" value="1"/>
</dbReference>
<feature type="binding site" evidence="6">
    <location>
        <position position="115"/>
    </location>
    <ligand>
        <name>ATP</name>
        <dbReference type="ChEBI" id="CHEBI:30616"/>
    </ligand>
</feature>
<dbReference type="InterPro" id="IPR034907">
    <property type="entry name" value="NDK-like_dom"/>
</dbReference>
<evidence type="ECO:0000256" key="7">
    <source>
        <dbReference type="RuleBase" id="RU004011"/>
    </source>
</evidence>
<comment type="cofactor">
    <cofactor evidence="1">
        <name>Mg(2+)</name>
        <dbReference type="ChEBI" id="CHEBI:18420"/>
    </cofactor>
</comment>
<dbReference type="EC" id="2.7.4.6" evidence="3"/>
<dbReference type="Proteomes" id="UP000717585">
    <property type="component" value="Unassembled WGS sequence"/>
</dbReference>
<protein>
    <recommendedName>
        <fullName evidence="3">nucleoside-diphosphate kinase</fullName>
        <ecNumber evidence="3">2.7.4.6</ecNumber>
    </recommendedName>
</protein>
<reference evidence="9" key="1">
    <citation type="submission" date="2021-05" db="EMBL/GenBank/DDBJ databases">
        <title>A free-living protist that lacks canonical eukaryotic 1 DNA replication and segregation systems.</title>
        <authorList>
            <person name="Salas-Leiva D.E."/>
            <person name="Tromer E.C."/>
            <person name="Curtis B.A."/>
            <person name="Jerlstrom-Hultqvist J."/>
            <person name="Kolisko M."/>
            <person name="Yi Z."/>
            <person name="Salas-Leiva J.S."/>
            <person name="Gallot-Lavallee L."/>
            <person name="Kops G.J.P.L."/>
            <person name="Archibald J.M."/>
            <person name="Simpson A.G.B."/>
            <person name="Roger A.J."/>
        </authorList>
    </citation>
    <scope>NUCLEOTIDE SEQUENCE</scope>
    <source>
        <strain evidence="9">BICM</strain>
    </source>
</reference>